<keyword evidence="3" id="KW-0315">Glutamine amidotransferase</keyword>
<proteinExistence type="inferred from homology"/>
<evidence type="ECO:0000313" key="3">
    <source>
        <dbReference type="EMBL" id="PSG91126.1"/>
    </source>
</evidence>
<evidence type="ECO:0000313" key="4">
    <source>
        <dbReference type="Proteomes" id="UP000238430"/>
    </source>
</evidence>
<dbReference type="InterPro" id="IPR006286">
    <property type="entry name" value="C56_PfpI-like"/>
</dbReference>
<dbReference type="GO" id="GO:0016740">
    <property type="term" value="F:transferase activity"/>
    <property type="evidence" value="ECO:0007669"/>
    <property type="project" value="UniProtKB-KW"/>
</dbReference>
<comment type="caution">
    <text evidence="3">The sequence shown here is derived from an EMBL/GenBank/DDBJ whole genome shotgun (WGS) entry which is preliminary data.</text>
</comment>
<dbReference type="OrthoDB" id="9792284at2"/>
<name>A0A2T1NFG0_9FLAO</name>
<evidence type="ECO:0000259" key="2">
    <source>
        <dbReference type="Pfam" id="PF01965"/>
    </source>
</evidence>
<organism evidence="3 4">
    <name type="scientific">Mesoflavibacter zeaxanthinifaciens subsp. sabulilitoris</name>
    <dbReference type="NCBI Taxonomy" id="1520893"/>
    <lineage>
        <taxon>Bacteria</taxon>
        <taxon>Pseudomonadati</taxon>
        <taxon>Bacteroidota</taxon>
        <taxon>Flavobacteriia</taxon>
        <taxon>Flavobacteriales</taxon>
        <taxon>Flavobacteriaceae</taxon>
        <taxon>Mesoflavibacter</taxon>
    </lineage>
</organism>
<dbReference type="PANTHER" id="PTHR42733:SF12">
    <property type="entry name" value="PROTEINASE"/>
    <property type="match status" value="1"/>
</dbReference>
<dbReference type="CDD" id="cd03134">
    <property type="entry name" value="GATase1_PfpI_like"/>
    <property type="match status" value="1"/>
</dbReference>
<reference evidence="3 4" key="1">
    <citation type="submission" date="2018-03" db="EMBL/GenBank/DDBJ databases">
        <title>Mesoflavibacter sp. HG37 and Mesoflavibacter sp. HG96 sp.nov., two marine bacteria isolated from seawater of Western Pacific Ocean.</title>
        <authorList>
            <person name="Cheng H."/>
            <person name="Wu Y.-H."/>
            <person name="Guo L.-L."/>
            <person name="Xu X.-W."/>
        </authorList>
    </citation>
    <scope>NUCLEOTIDE SEQUENCE [LARGE SCALE GENOMIC DNA]</scope>
    <source>
        <strain evidence="3 4">KCTC 42117</strain>
    </source>
</reference>
<dbReference type="Pfam" id="PF01965">
    <property type="entry name" value="DJ-1_PfpI"/>
    <property type="match status" value="1"/>
</dbReference>
<keyword evidence="3" id="KW-0808">Transferase</keyword>
<dbReference type="Gene3D" id="3.40.50.880">
    <property type="match status" value="1"/>
</dbReference>
<dbReference type="SUPFAM" id="SSF52317">
    <property type="entry name" value="Class I glutamine amidotransferase-like"/>
    <property type="match status" value="1"/>
</dbReference>
<evidence type="ECO:0000256" key="1">
    <source>
        <dbReference type="ARBA" id="ARBA00008542"/>
    </source>
</evidence>
<keyword evidence="4" id="KW-1185">Reference proteome</keyword>
<dbReference type="PROSITE" id="PS51276">
    <property type="entry name" value="PEPTIDASE_C56_PFPI"/>
    <property type="match status" value="1"/>
</dbReference>
<feature type="domain" description="DJ-1/PfpI" evidence="2">
    <location>
        <begin position="7"/>
        <end position="175"/>
    </location>
</feature>
<dbReference type="Proteomes" id="UP000238430">
    <property type="component" value="Unassembled WGS sequence"/>
</dbReference>
<dbReference type="InterPro" id="IPR002818">
    <property type="entry name" value="DJ-1/PfpI"/>
</dbReference>
<dbReference type="InterPro" id="IPR029062">
    <property type="entry name" value="Class_I_gatase-like"/>
</dbReference>
<comment type="similarity">
    <text evidence="1">Belongs to the peptidase C56 family.</text>
</comment>
<accession>A0A2T1NFG0</accession>
<dbReference type="AlphaFoldDB" id="A0A2T1NFG0"/>
<gene>
    <name evidence="3" type="ORF">C7H61_07690</name>
</gene>
<sequence length="186" mass="20798">MENLDRKKVAILATNGFEESELKEPMNALKEAGADVHIVSENLGKIKGWQDGNWSNEYEVDKTIDEASQENYDALMLPGGVINPDVLRRNEDAIRFVKSFFANKKPVGAICHAPWLLAEADVLQGRKITSFNSIKRDLVNAGAKWEDSEVVVDEGLVTSRNPNDLPAFNKKLIEEVYEGKHQMQTA</sequence>
<dbReference type="PANTHER" id="PTHR42733">
    <property type="entry name" value="DJ-1 PROTEIN"/>
    <property type="match status" value="1"/>
</dbReference>
<dbReference type="RefSeq" id="WP_027879759.1">
    <property type="nucleotide sequence ID" value="NZ_JACHWV010000007.1"/>
</dbReference>
<dbReference type="EMBL" id="PXOT01000022">
    <property type="protein sequence ID" value="PSG91126.1"/>
    <property type="molecule type" value="Genomic_DNA"/>
</dbReference>
<dbReference type="NCBIfam" id="TIGR01382">
    <property type="entry name" value="PfpI"/>
    <property type="match status" value="1"/>
</dbReference>
<protein>
    <submittedName>
        <fullName evidence="3">Type 1 glutamine amidotransferase</fullName>
    </submittedName>
</protein>